<comment type="caution">
    <text evidence="2">The sequence shown here is derived from an EMBL/GenBank/DDBJ whole genome shotgun (WGS) entry which is preliminary data.</text>
</comment>
<accession>A0ABQ7E5L5</accession>
<sequence>MLDLEVFSDCKSLVTLINSNASSVALKSLLYDISVLSRKFSSISFTFIPPVNNVVADGLNQPCLLFVTPPSWSNSVSIRYKIGGDIESPIHLYLYAICEIRTKEREHDDYGIA</sequence>
<name>A0ABQ7E5L5_BRACR</name>
<organism evidence="2 3">
    <name type="scientific">Brassica cretica</name>
    <name type="common">Mustard</name>
    <dbReference type="NCBI Taxonomy" id="69181"/>
    <lineage>
        <taxon>Eukaryota</taxon>
        <taxon>Viridiplantae</taxon>
        <taxon>Streptophyta</taxon>
        <taxon>Embryophyta</taxon>
        <taxon>Tracheophyta</taxon>
        <taxon>Spermatophyta</taxon>
        <taxon>Magnoliopsida</taxon>
        <taxon>eudicotyledons</taxon>
        <taxon>Gunneridae</taxon>
        <taxon>Pentapetalae</taxon>
        <taxon>rosids</taxon>
        <taxon>malvids</taxon>
        <taxon>Brassicales</taxon>
        <taxon>Brassicaceae</taxon>
        <taxon>Brassiceae</taxon>
        <taxon>Brassica</taxon>
    </lineage>
</organism>
<dbReference type="Proteomes" id="UP000266723">
    <property type="component" value="Unassembled WGS sequence"/>
</dbReference>
<keyword evidence="3" id="KW-1185">Reference proteome</keyword>
<evidence type="ECO:0000313" key="3">
    <source>
        <dbReference type="Proteomes" id="UP000266723"/>
    </source>
</evidence>
<reference evidence="2 3" key="1">
    <citation type="journal article" date="2020" name="BMC Genomics">
        <title>Intraspecific diversification of the crop wild relative Brassica cretica Lam. using demographic model selection.</title>
        <authorList>
            <person name="Kioukis A."/>
            <person name="Michalopoulou V.A."/>
            <person name="Briers L."/>
            <person name="Pirintsos S."/>
            <person name="Studholme D.J."/>
            <person name="Pavlidis P."/>
            <person name="Sarris P.F."/>
        </authorList>
    </citation>
    <scope>NUCLEOTIDE SEQUENCE [LARGE SCALE GENOMIC DNA]</scope>
    <source>
        <strain evidence="3">cv. PFS-1207/04</strain>
    </source>
</reference>
<evidence type="ECO:0000259" key="1">
    <source>
        <dbReference type="Pfam" id="PF13456"/>
    </source>
</evidence>
<evidence type="ECO:0000313" key="2">
    <source>
        <dbReference type="EMBL" id="KAF3591549.1"/>
    </source>
</evidence>
<proteinExistence type="predicted"/>
<dbReference type="InterPro" id="IPR002156">
    <property type="entry name" value="RNaseH_domain"/>
</dbReference>
<feature type="domain" description="RNase H type-1" evidence="1">
    <location>
        <begin position="3"/>
        <end position="59"/>
    </location>
</feature>
<dbReference type="Pfam" id="PF13456">
    <property type="entry name" value="RVT_3"/>
    <property type="match status" value="1"/>
</dbReference>
<gene>
    <name evidence="2" type="ORF">DY000_02026070</name>
</gene>
<dbReference type="EMBL" id="QGKV02000299">
    <property type="protein sequence ID" value="KAF3591549.1"/>
    <property type="molecule type" value="Genomic_DNA"/>
</dbReference>
<protein>
    <recommendedName>
        <fullName evidence="1">RNase H type-1 domain-containing protein</fullName>
    </recommendedName>
</protein>